<evidence type="ECO:0000256" key="1">
    <source>
        <dbReference type="SAM" id="Phobius"/>
    </source>
</evidence>
<evidence type="ECO:0000259" key="2">
    <source>
        <dbReference type="Pfam" id="PF01757"/>
    </source>
</evidence>
<organism evidence="3">
    <name type="scientific">Albugo laibachii Nc14</name>
    <dbReference type="NCBI Taxonomy" id="890382"/>
    <lineage>
        <taxon>Eukaryota</taxon>
        <taxon>Sar</taxon>
        <taxon>Stramenopiles</taxon>
        <taxon>Oomycota</taxon>
        <taxon>Peronosporomycetes</taxon>
        <taxon>Albuginales</taxon>
        <taxon>Albuginaceae</taxon>
        <taxon>Albugo</taxon>
    </lineage>
</organism>
<evidence type="ECO:0000313" key="3">
    <source>
        <dbReference type="EMBL" id="CCA17712.1"/>
    </source>
</evidence>
<dbReference type="PANTHER" id="PTHR23028">
    <property type="entry name" value="ACETYLTRANSFERASE"/>
    <property type="match status" value="1"/>
</dbReference>
<feature type="transmembrane region" description="Helical" evidence="1">
    <location>
        <begin position="155"/>
        <end position="174"/>
    </location>
</feature>
<evidence type="ECO:0000313" key="4">
    <source>
        <dbReference type="EMBL" id="CCA18358.1"/>
    </source>
</evidence>
<sequence>MYLVPLELLTRGQQAVHLFFVLSGFVLSVSFIAKLYNVEVISDSIQDDDVRSQKMKDVQYSGFLSISSTSCRRFARLFVPCFISGWIAFLSTEILNTHVDCAKLLNSDMLKDKGWLSRVCRAKASDTESTLLWKYIQIATIKVWDGGSVNPYNRAMWTMHVELAGSAIVMFTLLMVANIRWRYRTAALIAAFMFTFNASADQTTNDYSSFYSGMLIAQLIVYPPLVNFSLKAWRPQWLGVEWYGVVLQSGFAILGMYLLSVPYGADNGENRYSWVLKFFKPFGLDVVKAANRIGALIFMLVLAFSPGMQRFLTHRVFRFMGRISFLLYLLHFEVLMTVGVPVAYTMDIHDVLPYEHARYVASAVCVVVSVVAGYFATILIDEPVQRGLRLFEKRLKIVAR</sequence>
<dbReference type="HOGENOM" id="CLU_005679_13_8_1"/>
<feature type="transmembrane region" description="Helical" evidence="1">
    <location>
        <begin position="285"/>
        <end position="304"/>
    </location>
</feature>
<feature type="domain" description="Acyltransferase 3" evidence="2">
    <location>
        <begin position="10"/>
        <end position="372"/>
    </location>
</feature>
<keyword evidence="1" id="KW-0472">Membrane</keyword>
<protein>
    <submittedName>
        <fullName evidence="3">Uncharacterized protein AlNc14C39G3366</fullName>
    </submittedName>
    <submittedName>
        <fullName evidence="4">Uncharacterized protein AlNc14C49G3891</fullName>
    </submittedName>
</protein>
<dbReference type="EMBL" id="FR824084">
    <property type="protein sequence ID" value="CCA17712.1"/>
    <property type="molecule type" value="Genomic_DNA"/>
</dbReference>
<reference evidence="3" key="2">
    <citation type="submission" date="2011-02" db="EMBL/GenBank/DDBJ databases">
        <authorList>
            <person name="MacLean D."/>
        </authorList>
    </citation>
    <scope>NUCLEOTIDE SEQUENCE</scope>
</reference>
<feature type="transmembrane region" description="Helical" evidence="1">
    <location>
        <begin position="74"/>
        <end position="95"/>
    </location>
</feature>
<gene>
    <name evidence="3" type="primary">AlNc14C39G3366</name>
    <name evidence="4" type="synonym">AlNc14C49G3891</name>
    <name evidence="3" type="ORF">ALNC14_038550</name>
    <name evidence="4" type="ORF">ALNC14_045010</name>
</gene>
<dbReference type="InterPro" id="IPR050879">
    <property type="entry name" value="Acyltransferase_3"/>
</dbReference>
<reference evidence="3" key="1">
    <citation type="journal article" date="2011" name="PLoS Biol.">
        <title>Gene gain and loss during evolution of obligate parasitism in the white rust pathogen of Arabidopsis thaliana.</title>
        <authorList>
            <person name="Kemen E."/>
            <person name="Gardiner A."/>
            <person name="Schultz-Larsen T."/>
            <person name="Kemen A.C."/>
            <person name="Balmuth A.L."/>
            <person name="Robert-Seilaniantz A."/>
            <person name="Bailey K."/>
            <person name="Holub E."/>
            <person name="Studholme D.J."/>
            <person name="Maclean D."/>
            <person name="Jones J.D."/>
        </authorList>
    </citation>
    <scope>NUCLEOTIDE SEQUENCE</scope>
</reference>
<dbReference type="Pfam" id="PF01757">
    <property type="entry name" value="Acyl_transf_3"/>
    <property type="match status" value="1"/>
</dbReference>
<dbReference type="AlphaFoldDB" id="F0W999"/>
<dbReference type="PANTHER" id="PTHR23028:SF134">
    <property type="entry name" value="PUTATIVE (AFU_ORTHOLOGUE AFUA_4G08520)-RELATED"/>
    <property type="match status" value="1"/>
</dbReference>
<feature type="transmembrane region" description="Helical" evidence="1">
    <location>
        <begin position="356"/>
        <end position="380"/>
    </location>
</feature>
<keyword evidence="1" id="KW-0812">Transmembrane</keyword>
<keyword evidence="1" id="KW-1133">Transmembrane helix</keyword>
<feature type="transmembrane region" description="Helical" evidence="1">
    <location>
        <begin position="181"/>
        <end position="198"/>
    </location>
</feature>
<feature type="transmembrane region" description="Helical" evidence="1">
    <location>
        <begin position="325"/>
        <end position="344"/>
    </location>
</feature>
<dbReference type="InterPro" id="IPR002656">
    <property type="entry name" value="Acyl_transf_3_dom"/>
</dbReference>
<feature type="transmembrane region" description="Helical" evidence="1">
    <location>
        <begin position="15"/>
        <end position="36"/>
    </location>
</feature>
<dbReference type="EMBL" id="FR824094">
    <property type="protein sequence ID" value="CCA18358.1"/>
    <property type="molecule type" value="Genomic_DNA"/>
</dbReference>
<accession>F0W999</accession>
<dbReference type="GO" id="GO:0016747">
    <property type="term" value="F:acyltransferase activity, transferring groups other than amino-acyl groups"/>
    <property type="evidence" value="ECO:0007669"/>
    <property type="project" value="InterPro"/>
</dbReference>
<name>F0W999_9STRA</name>
<proteinExistence type="predicted"/>
<feature type="transmembrane region" description="Helical" evidence="1">
    <location>
        <begin position="210"/>
        <end position="230"/>
    </location>
</feature>
<feature type="transmembrane region" description="Helical" evidence="1">
    <location>
        <begin position="242"/>
        <end position="265"/>
    </location>
</feature>